<name>A0A0D2T7Q9_GOSRA</name>
<gene>
    <name evidence="2" type="ORF">B456_007G024700</name>
</gene>
<dbReference type="InterPro" id="IPR038595">
    <property type="entry name" value="LOR_sf"/>
</dbReference>
<reference evidence="2 3" key="1">
    <citation type="journal article" date="2012" name="Nature">
        <title>Repeated polyploidization of Gossypium genomes and the evolution of spinnable cotton fibres.</title>
        <authorList>
            <person name="Paterson A.H."/>
            <person name="Wendel J.F."/>
            <person name="Gundlach H."/>
            <person name="Guo H."/>
            <person name="Jenkins J."/>
            <person name="Jin D."/>
            <person name="Llewellyn D."/>
            <person name="Showmaker K.C."/>
            <person name="Shu S."/>
            <person name="Udall J."/>
            <person name="Yoo M.J."/>
            <person name="Byers R."/>
            <person name="Chen W."/>
            <person name="Doron-Faigenboim A."/>
            <person name="Duke M.V."/>
            <person name="Gong L."/>
            <person name="Grimwood J."/>
            <person name="Grover C."/>
            <person name="Grupp K."/>
            <person name="Hu G."/>
            <person name="Lee T.H."/>
            <person name="Li J."/>
            <person name="Lin L."/>
            <person name="Liu T."/>
            <person name="Marler B.S."/>
            <person name="Page J.T."/>
            <person name="Roberts A.W."/>
            <person name="Romanel E."/>
            <person name="Sanders W.S."/>
            <person name="Szadkowski E."/>
            <person name="Tan X."/>
            <person name="Tang H."/>
            <person name="Xu C."/>
            <person name="Wang J."/>
            <person name="Wang Z."/>
            <person name="Zhang D."/>
            <person name="Zhang L."/>
            <person name="Ashrafi H."/>
            <person name="Bedon F."/>
            <person name="Bowers J.E."/>
            <person name="Brubaker C.L."/>
            <person name="Chee P.W."/>
            <person name="Das S."/>
            <person name="Gingle A.R."/>
            <person name="Haigler C.H."/>
            <person name="Harker D."/>
            <person name="Hoffmann L.V."/>
            <person name="Hovav R."/>
            <person name="Jones D.C."/>
            <person name="Lemke C."/>
            <person name="Mansoor S."/>
            <person name="ur Rahman M."/>
            <person name="Rainville L.N."/>
            <person name="Rambani A."/>
            <person name="Reddy U.K."/>
            <person name="Rong J.K."/>
            <person name="Saranga Y."/>
            <person name="Scheffler B.E."/>
            <person name="Scheffler J.A."/>
            <person name="Stelly D.M."/>
            <person name="Triplett B.A."/>
            <person name="Van Deynze A."/>
            <person name="Vaslin M.F."/>
            <person name="Waghmare V.N."/>
            <person name="Walford S.A."/>
            <person name="Wright R.J."/>
            <person name="Zaki E.A."/>
            <person name="Zhang T."/>
            <person name="Dennis E.S."/>
            <person name="Mayer K.F."/>
            <person name="Peterson D.G."/>
            <person name="Rokhsar D.S."/>
            <person name="Wang X."/>
            <person name="Schmutz J."/>
        </authorList>
    </citation>
    <scope>NUCLEOTIDE SEQUENCE [LARGE SCALE GENOMIC DNA]</scope>
</reference>
<dbReference type="OMA" id="SESPICC"/>
<proteinExistence type="inferred from homology"/>
<dbReference type="Pfam" id="PF04525">
    <property type="entry name" value="LOR"/>
    <property type="match status" value="1"/>
</dbReference>
<evidence type="ECO:0000313" key="2">
    <source>
        <dbReference type="EMBL" id="KJB39665.1"/>
    </source>
</evidence>
<dbReference type="PANTHER" id="PTHR31087:SF14">
    <property type="entry name" value="PROTEIN LURP-ONE-RELATED 17"/>
    <property type="match status" value="1"/>
</dbReference>
<keyword evidence="3" id="KW-1185">Reference proteome</keyword>
<dbReference type="InterPro" id="IPR025659">
    <property type="entry name" value="Tubby-like_C"/>
</dbReference>
<comment type="similarity">
    <text evidence="1">Belongs to the LOR family.</text>
</comment>
<sequence>MSFFMKSSSRSVHEERRWSAELPTTQSDLCMSLTVWRKSLVMSCNGFTVINSDGNVVYRVETYIGQRPKELVLMDGVGKSILTMRRNKNLRFLDTWFIYGGEIGAHCISTKRSEEQPIFYVKKCINILHNNPNVLAYVYRGRSTDEKYVYMIEGSYSHRSCKVVNEAKKVVAEIKRKDAIIGGVSFGVEVFMLIVEAGFDPGLAMALVLLLDQMFS</sequence>
<organism evidence="2 3">
    <name type="scientific">Gossypium raimondii</name>
    <name type="common">Peruvian cotton</name>
    <name type="synonym">Gossypium klotzschianum subsp. raimondii</name>
    <dbReference type="NCBI Taxonomy" id="29730"/>
    <lineage>
        <taxon>Eukaryota</taxon>
        <taxon>Viridiplantae</taxon>
        <taxon>Streptophyta</taxon>
        <taxon>Embryophyta</taxon>
        <taxon>Tracheophyta</taxon>
        <taxon>Spermatophyta</taxon>
        <taxon>Magnoliopsida</taxon>
        <taxon>eudicotyledons</taxon>
        <taxon>Gunneridae</taxon>
        <taxon>Pentapetalae</taxon>
        <taxon>rosids</taxon>
        <taxon>malvids</taxon>
        <taxon>Malvales</taxon>
        <taxon>Malvaceae</taxon>
        <taxon>Malvoideae</taxon>
        <taxon>Gossypium</taxon>
    </lineage>
</organism>
<dbReference type="SUPFAM" id="SSF54518">
    <property type="entry name" value="Tubby C-terminal domain-like"/>
    <property type="match status" value="1"/>
</dbReference>
<dbReference type="STRING" id="29730.A0A0D2T7Q9"/>
<evidence type="ECO:0008006" key="4">
    <source>
        <dbReference type="Google" id="ProtNLM"/>
    </source>
</evidence>
<dbReference type="Proteomes" id="UP000032304">
    <property type="component" value="Chromosome 7"/>
</dbReference>
<accession>A0A0D2T7Q9</accession>
<dbReference type="PANTHER" id="PTHR31087">
    <property type="match status" value="1"/>
</dbReference>
<dbReference type="OrthoDB" id="1876238at2759"/>
<dbReference type="InterPro" id="IPR007612">
    <property type="entry name" value="LOR"/>
</dbReference>
<dbReference type="eggNOG" id="ENOG502RYH3">
    <property type="taxonomic scope" value="Eukaryota"/>
</dbReference>
<evidence type="ECO:0000313" key="3">
    <source>
        <dbReference type="Proteomes" id="UP000032304"/>
    </source>
</evidence>
<dbReference type="EMBL" id="CM001746">
    <property type="protein sequence ID" value="KJB39665.1"/>
    <property type="molecule type" value="Genomic_DNA"/>
</dbReference>
<dbReference type="SMR" id="A0A0D2T7Q9"/>
<dbReference type="AlphaFoldDB" id="A0A0D2T7Q9"/>
<dbReference type="Gene3D" id="2.40.160.200">
    <property type="entry name" value="LURP1-related"/>
    <property type="match status" value="1"/>
</dbReference>
<evidence type="ECO:0000256" key="1">
    <source>
        <dbReference type="ARBA" id="ARBA00005437"/>
    </source>
</evidence>
<dbReference type="Gramene" id="KJB39665">
    <property type="protein sequence ID" value="KJB39665"/>
    <property type="gene ID" value="B456_007G024700"/>
</dbReference>
<dbReference type="KEGG" id="gra:105801923"/>
<protein>
    <recommendedName>
        <fullName evidence="4">Tubby C-terminal domain-containing protein</fullName>
    </recommendedName>
</protein>